<proteinExistence type="predicted"/>
<gene>
    <name evidence="1" type="ORF">L6164_032123</name>
</gene>
<accession>A0ACB9KML1</accession>
<comment type="caution">
    <text evidence="1">The sequence shown here is derived from an EMBL/GenBank/DDBJ whole genome shotgun (WGS) entry which is preliminary data.</text>
</comment>
<evidence type="ECO:0000313" key="1">
    <source>
        <dbReference type="EMBL" id="KAI4298582.1"/>
    </source>
</evidence>
<name>A0ACB9KML1_BAUVA</name>
<reference evidence="1 2" key="1">
    <citation type="journal article" date="2022" name="DNA Res.">
        <title>Chromosomal-level genome assembly of the orchid tree Bauhinia variegata (Leguminosae; Cercidoideae) supports the allotetraploid origin hypothesis of Bauhinia.</title>
        <authorList>
            <person name="Zhong Y."/>
            <person name="Chen Y."/>
            <person name="Zheng D."/>
            <person name="Pang J."/>
            <person name="Liu Y."/>
            <person name="Luo S."/>
            <person name="Meng S."/>
            <person name="Qian L."/>
            <person name="Wei D."/>
            <person name="Dai S."/>
            <person name="Zhou R."/>
        </authorList>
    </citation>
    <scope>NUCLEOTIDE SEQUENCE [LARGE SCALE GENOMIC DNA]</scope>
    <source>
        <strain evidence="1">BV-YZ2020</strain>
    </source>
</reference>
<evidence type="ECO:0000313" key="2">
    <source>
        <dbReference type="Proteomes" id="UP000828941"/>
    </source>
</evidence>
<protein>
    <submittedName>
        <fullName evidence="1">Uncharacterized protein</fullName>
    </submittedName>
</protein>
<sequence>MGYGRNFVKCEDQPLDWIDRLTTKAASPSTDQELYVWPQKPPKFRESIEEYVAEARGVLNYLPEALAEGLPLEGHVFLKYFDPKDSEVNVRVNHYPPVEGPKLAHTPMVNAGDLLEIISNGLIKSPYDRVLTQNNVSRTPVVLFYNLPARARIGPIANDGREGLFATPSQD</sequence>
<dbReference type="Proteomes" id="UP000828941">
    <property type="component" value="Chromosome 13"/>
</dbReference>
<organism evidence="1 2">
    <name type="scientific">Bauhinia variegata</name>
    <name type="common">Purple orchid tree</name>
    <name type="synonym">Phanera variegata</name>
    <dbReference type="NCBI Taxonomy" id="167791"/>
    <lineage>
        <taxon>Eukaryota</taxon>
        <taxon>Viridiplantae</taxon>
        <taxon>Streptophyta</taxon>
        <taxon>Embryophyta</taxon>
        <taxon>Tracheophyta</taxon>
        <taxon>Spermatophyta</taxon>
        <taxon>Magnoliopsida</taxon>
        <taxon>eudicotyledons</taxon>
        <taxon>Gunneridae</taxon>
        <taxon>Pentapetalae</taxon>
        <taxon>rosids</taxon>
        <taxon>fabids</taxon>
        <taxon>Fabales</taxon>
        <taxon>Fabaceae</taxon>
        <taxon>Cercidoideae</taxon>
        <taxon>Cercideae</taxon>
        <taxon>Bauhiniinae</taxon>
        <taxon>Bauhinia</taxon>
    </lineage>
</organism>
<dbReference type="EMBL" id="CM039438">
    <property type="protein sequence ID" value="KAI4298582.1"/>
    <property type="molecule type" value="Genomic_DNA"/>
</dbReference>
<keyword evidence="2" id="KW-1185">Reference proteome</keyword>